<feature type="transmembrane region" description="Helical" evidence="5">
    <location>
        <begin position="21"/>
        <end position="43"/>
    </location>
</feature>
<dbReference type="PANTHER" id="PTHR37422:SF17">
    <property type="entry name" value="O-ANTIGEN LIGASE"/>
    <property type="match status" value="1"/>
</dbReference>
<organism evidence="7 8">
    <name type="scientific">Chitinophaga alhagiae</name>
    <dbReference type="NCBI Taxonomy" id="2203219"/>
    <lineage>
        <taxon>Bacteria</taxon>
        <taxon>Pseudomonadati</taxon>
        <taxon>Bacteroidota</taxon>
        <taxon>Chitinophagia</taxon>
        <taxon>Chitinophagales</taxon>
        <taxon>Chitinophagaceae</taxon>
        <taxon>Chitinophaga</taxon>
    </lineage>
</organism>
<evidence type="ECO:0000256" key="1">
    <source>
        <dbReference type="ARBA" id="ARBA00004141"/>
    </source>
</evidence>
<feature type="transmembrane region" description="Helical" evidence="5">
    <location>
        <begin position="176"/>
        <end position="198"/>
    </location>
</feature>
<evidence type="ECO:0000259" key="6">
    <source>
        <dbReference type="Pfam" id="PF04932"/>
    </source>
</evidence>
<dbReference type="InterPro" id="IPR051533">
    <property type="entry name" value="WaaL-like"/>
</dbReference>
<feature type="transmembrane region" description="Helical" evidence="5">
    <location>
        <begin position="102"/>
        <end position="121"/>
    </location>
</feature>
<feature type="domain" description="O-antigen ligase-related" evidence="6">
    <location>
        <begin position="213"/>
        <end position="352"/>
    </location>
</feature>
<evidence type="ECO:0000256" key="5">
    <source>
        <dbReference type="SAM" id="Phobius"/>
    </source>
</evidence>
<keyword evidence="8" id="KW-1185">Reference proteome</keyword>
<name>A0ABN5LP45_9BACT</name>
<feature type="transmembrane region" description="Helical" evidence="5">
    <location>
        <begin position="247"/>
        <end position="265"/>
    </location>
</feature>
<dbReference type="Pfam" id="PF04932">
    <property type="entry name" value="Wzy_C"/>
    <property type="match status" value="1"/>
</dbReference>
<evidence type="ECO:0000256" key="3">
    <source>
        <dbReference type="ARBA" id="ARBA00022989"/>
    </source>
</evidence>
<dbReference type="EMBL" id="CP029600">
    <property type="protein sequence ID" value="AWO01173.1"/>
    <property type="molecule type" value="Genomic_DNA"/>
</dbReference>
<sequence length="413" mass="47371">MHNTIKPVSSWYKMNDFFLKYHNAGLKNVMFAMLFFISLLGYIPMLPYWLYNIGTFITIPIFIFITSNYSNRFVTKNEIAFLGLFVLSLLLSYLTSPFGFTIAGFLRALVPIIFYYLVRVLNVKKTDFYYSVLYYLLILSFLVAAYQFFFQPAYIINDDGAWEEVEGVLTLMKRPVSYLGNSNVFGVFTVFCFLILFTEGNQRLTKNQKVALFIVTILNLTLFSKSRTSLAAFIVTLLIYLFHKRKFIPLLVVFLFFLAGIAYVLSNYEQIEAIDNIFRLSSLSSEDRNSYSIRSEIAKFAIPLIGERPFFGVGVGNEQQLMMSTGAPHKGMESATLLLLIERGILGYLIYLYILFSKFLLVKNNITRILIGLVMISVDFTETVCVIPQLSTFLAIYLGVTWNTVNQTDNKLL</sequence>
<gene>
    <name evidence="7" type="ORF">DLD77_05445</name>
</gene>
<accession>A0ABN5LP45</accession>
<feature type="transmembrane region" description="Helical" evidence="5">
    <location>
        <begin position="133"/>
        <end position="156"/>
    </location>
</feature>
<evidence type="ECO:0000313" key="7">
    <source>
        <dbReference type="EMBL" id="AWO01173.1"/>
    </source>
</evidence>
<dbReference type="InterPro" id="IPR007016">
    <property type="entry name" value="O-antigen_ligase-rel_domated"/>
</dbReference>
<comment type="subcellular location">
    <subcellularLocation>
        <location evidence="1">Membrane</location>
        <topology evidence="1">Multi-pass membrane protein</topology>
    </subcellularLocation>
</comment>
<protein>
    <recommendedName>
        <fullName evidence="6">O-antigen ligase-related domain-containing protein</fullName>
    </recommendedName>
</protein>
<keyword evidence="3 5" id="KW-1133">Transmembrane helix</keyword>
<dbReference type="Proteomes" id="UP000246099">
    <property type="component" value="Chromosome"/>
</dbReference>
<evidence type="ECO:0000256" key="4">
    <source>
        <dbReference type="ARBA" id="ARBA00023136"/>
    </source>
</evidence>
<feature type="transmembrane region" description="Helical" evidence="5">
    <location>
        <begin position="210"/>
        <end position="241"/>
    </location>
</feature>
<dbReference type="PANTHER" id="PTHR37422">
    <property type="entry name" value="TEICHURONIC ACID BIOSYNTHESIS PROTEIN TUAE"/>
    <property type="match status" value="1"/>
</dbReference>
<evidence type="ECO:0000313" key="8">
    <source>
        <dbReference type="Proteomes" id="UP000246099"/>
    </source>
</evidence>
<reference evidence="7 8" key="1">
    <citation type="submission" date="2018-05" db="EMBL/GenBank/DDBJ databases">
        <title>Chitinophaga sp. nov., isolated from rhizosphere soil of Alhagi.</title>
        <authorList>
            <person name="Liu Y."/>
        </authorList>
    </citation>
    <scope>NUCLEOTIDE SEQUENCE [LARGE SCALE GENOMIC DNA]</scope>
    <source>
        <strain evidence="7 8">T22</strain>
    </source>
</reference>
<feature type="transmembrane region" description="Helical" evidence="5">
    <location>
        <begin position="337"/>
        <end position="356"/>
    </location>
</feature>
<feature type="transmembrane region" description="Helical" evidence="5">
    <location>
        <begin position="49"/>
        <end position="67"/>
    </location>
</feature>
<evidence type="ECO:0000256" key="2">
    <source>
        <dbReference type="ARBA" id="ARBA00022692"/>
    </source>
</evidence>
<proteinExistence type="predicted"/>
<keyword evidence="2 5" id="KW-0812">Transmembrane</keyword>
<keyword evidence="4 5" id="KW-0472">Membrane</keyword>
<feature type="transmembrane region" description="Helical" evidence="5">
    <location>
        <begin position="79"/>
        <end position="96"/>
    </location>
</feature>